<name>A0A9D4DPS5_DREPO</name>
<sequence>MATSRNHKSMTLPAGMKHATQPAEDSEGFFAKLKKKLKLKKGKYPEDVNTGECKNVSAVSFKKRQSTAELVGISSWEKGVSHSEKASLRETQSVSPHHLKRGTFKTQSDLHLGSNKSKANHERKHSFPENQLAALKVSAPKGPSDILSSPVSVNSSRVKNEYSKLDYEVRDLASDRQERLKAEVPSHE</sequence>
<comment type="caution">
    <text evidence="2">The sequence shown here is derived from an EMBL/GenBank/DDBJ whole genome shotgun (WGS) entry which is preliminary data.</text>
</comment>
<dbReference type="Proteomes" id="UP000828390">
    <property type="component" value="Unassembled WGS sequence"/>
</dbReference>
<organism evidence="2 3">
    <name type="scientific">Dreissena polymorpha</name>
    <name type="common">Zebra mussel</name>
    <name type="synonym">Mytilus polymorpha</name>
    <dbReference type="NCBI Taxonomy" id="45954"/>
    <lineage>
        <taxon>Eukaryota</taxon>
        <taxon>Metazoa</taxon>
        <taxon>Spiralia</taxon>
        <taxon>Lophotrochozoa</taxon>
        <taxon>Mollusca</taxon>
        <taxon>Bivalvia</taxon>
        <taxon>Autobranchia</taxon>
        <taxon>Heteroconchia</taxon>
        <taxon>Euheterodonta</taxon>
        <taxon>Imparidentia</taxon>
        <taxon>Neoheterodontei</taxon>
        <taxon>Myida</taxon>
        <taxon>Dreissenoidea</taxon>
        <taxon>Dreissenidae</taxon>
        <taxon>Dreissena</taxon>
    </lineage>
</organism>
<feature type="compositionally biased region" description="Basic and acidic residues" evidence="1">
    <location>
        <begin position="79"/>
        <end position="88"/>
    </location>
</feature>
<evidence type="ECO:0000313" key="2">
    <source>
        <dbReference type="EMBL" id="KAH3752195.1"/>
    </source>
</evidence>
<gene>
    <name evidence="2" type="ORF">DPMN_186807</name>
</gene>
<accession>A0A9D4DPS5</accession>
<reference evidence="2" key="1">
    <citation type="journal article" date="2019" name="bioRxiv">
        <title>The Genome of the Zebra Mussel, Dreissena polymorpha: A Resource for Invasive Species Research.</title>
        <authorList>
            <person name="McCartney M.A."/>
            <person name="Auch B."/>
            <person name="Kono T."/>
            <person name="Mallez S."/>
            <person name="Zhang Y."/>
            <person name="Obille A."/>
            <person name="Becker A."/>
            <person name="Abrahante J.E."/>
            <person name="Garbe J."/>
            <person name="Badalamenti J.P."/>
            <person name="Herman A."/>
            <person name="Mangelson H."/>
            <person name="Liachko I."/>
            <person name="Sullivan S."/>
            <person name="Sone E.D."/>
            <person name="Koren S."/>
            <person name="Silverstein K.A.T."/>
            <person name="Beckman K.B."/>
            <person name="Gohl D.M."/>
        </authorList>
    </citation>
    <scope>NUCLEOTIDE SEQUENCE</scope>
    <source>
        <strain evidence="2">Duluth1</strain>
        <tissue evidence="2">Whole animal</tissue>
    </source>
</reference>
<keyword evidence="3" id="KW-1185">Reference proteome</keyword>
<dbReference type="AlphaFoldDB" id="A0A9D4DPS5"/>
<feature type="compositionally biased region" description="Polar residues" evidence="1">
    <location>
        <begin position="146"/>
        <end position="157"/>
    </location>
</feature>
<evidence type="ECO:0000313" key="3">
    <source>
        <dbReference type="Proteomes" id="UP000828390"/>
    </source>
</evidence>
<evidence type="ECO:0000256" key="1">
    <source>
        <dbReference type="SAM" id="MobiDB-lite"/>
    </source>
</evidence>
<feature type="region of interest" description="Disordered" evidence="1">
    <location>
        <begin position="76"/>
        <end position="160"/>
    </location>
</feature>
<proteinExistence type="predicted"/>
<protein>
    <submittedName>
        <fullName evidence="2">Uncharacterized protein</fullName>
    </submittedName>
</protein>
<feature type="region of interest" description="Disordered" evidence="1">
    <location>
        <begin position="1"/>
        <end position="24"/>
    </location>
</feature>
<reference evidence="2" key="2">
    <citation type="submission" date="2020-11" db="EMBL/GenBank/DDBJ databases">
        <authorList>
            <person name="McCartney M.A."/>
            <person name="Auch B."/>
            <person name="Kono T."/>
            <person name="Mallez S."/>
            <person name="Becker A."/>
            <person name="Gohl D.M."/>
            <person name="Silverstein K.A.T."/>
            <person name="Koren S."/>
            <person name="Bechman K.B."/>
            <person name="Herman A."/>
            <person name="Abrahante J.E."/>
            <person name="Garbe J."/>
        </authorList>
    </citation>
    <scope>NUCLEOTIDE SEQUENCE</scope>
    <source>
        <strain evidence="2">Duluth1</strain>
        <tissue evidence="2">Whole animal</tissue>
    </source>
</reference>
<feature type="compositionally biased region" description="Polar residues" evidence="1">
    <location>
        <begin position="104"/>
        <end position="117"/>
    </location>
</feature>
<dbReference type="EMBL" id="JAIWYP010000010">
    <property type="protein sequence ID" value="KAH3752195.1"/>
    <property type="molecule type" value="Genomic_DNA"/>
</dbReference>